<comment type="caution">
    <text evidence="2">The sequence shown here is derived from an EMBL/GenBank/DDBJ whole genome shotgun (WGS) entry which is preliminary data.</text>
</comment>
<evidence type="ECO:0000256" key="1">
    <source>
        <dbReference type="SAM" id="MobiDB-lite"/>
    </source>
</evidence>
<name>A0A836GVR9_9TRYP</name>
<reference evidence="3" key="2">
    <citation type="journal article" date="2021" name="Sci. Data">
        <title>Chromosome-scale genome sequencing, assembly and annotation of six genomes from subfamily Leishmaniinae.</title>
        <authorList>
            <person name="Almutairi H."/>
            <person name="Urbaniak M.D."/>
            <person name="Bates M.D."/>
            <person name="Jariyapan N."/>
            <person name="Kwakye-Nuako G."/>
            <person name="Thomaz Soccol V."/>
            <person name="Al-Salem W.S."/>
            <person name="Dillon R.J."/>
            <person name="Bates P.A."/>
            <person name="Gatherer D."/>
        </authorList>
    </citation>
    <scope>NUCLEOTIDE SEQUENCE [LARGE SCALE GENOMIC DNA]</scope>
</reference>
<organism evidence="2 3">
    <name type="scientific">Leishmania orientalis</name>
    <dbReference type="NCBI Taxonomy" id="2249476"/>
    <lineage>
        <taxon>Eukaryota</taxon>
        <taxon>Discoba</taxon>
        <taxon>Euglenozoa</taxon>
        <taxon>Kinetoplastea</taxon>
        <taxon>Metakinetoplastina</taxon>
        <taxon>Trypanosomatida</taxon>
        <taxon>Trypanosomatidae</taxon>
        <taxon>Leishmaniinae</taxon>
        <taxon>Leishmania</taxon>
    </lineage>
</organism>
<protein>
    <submittedName>
        <fullName evidence="2">Uncharacterized protein</fullName>
    </submittedName>
</protein>
<dbReference type="Proteomes" id="UP000674143">
    <property type="component" value="Unassembled WGS sequence"/>
</dbReference>
<feature type="compositionally biased region" description="Basic and acidic residues" evidence="1">
    <location>
        <begin position="857"/>
        <end position="867"/>
    </location>
</feature>
<feature type="region of interest" description="Disordered" evidence="1">
    <location>
        <begin position="854"/>
        <end position="902"/>
    </location>
</feature>
<evidence type="ECO:0000313" key="2">
    <source>
        <dbReference type="EMBL" id="KAG5465058.1"/>
    </source>
</evidence>
<dbReference type="RefSeq" id="XP_067058689.1">
    <property type="nucleotide sequence ID" value="XM_067202588.1"/>
</dbReference>
<accession>A0A836GVR9</accession>
<feature type="region of interest" description="Disordered" evidence="1">
    <location>
        <begin position="1120"/>
        <end position="1163"/>
    </location>
</feature>
<keyword evidence="3" id="KW-1185">Reference proteome</keyword>
<gene>
    <name evidence="2" type="ORF">LSCM4_00510</name>
</gene>
<dbReference type="EMBL" id="JAFHLR010000036">
    <property type="protein sequence ID" value="KAG5465058.1"/>
    <property type="molecule type" value="Genomic_DNA"/>
</dbReference>
<evidence type="ECO:0000313" key="3">
    <source>
        <dbReference type="Proteomes" id="UP000674143"/>
    </source>
</evidence>
<proteinExistence type="predicted"/>
<sequence>MEAPSTAASADVDLYVLEYVANMRWLLRYATSELDPTVEQQYPDFVAQVVGLDVILSRTTFERSCRLGDLPFGIVRLSREAVLYLLVSDHLLGGCPPTMHPFLQQAFGARTKDAVRRPPRQSPVCADLNVSFQSDDEDGGRENGPTRISAELDARPLAAIDPSSEEMSTVAAVQVQGKETQAMLLLLRWLFSEGVLSEDEMLETVNVSRTEDGSSNSRANAPTPAEVEYERFCRHQQLAHHLAEMMPFYLGAHLLVSRSLLLQCCATLLSTEAVMQHVAHLRTVVPSAASRSRLSAALPPSSVEGALLEWLQAIVDSINASEDGAAVLARLRDCSTLRAFIQCGPFCEDVMDPADRDFFRLVQSGESVCVALLFYFPDSVPLTWLSTALRTVEAGVRESLDAGLRRERLQRQLSLCYWTAIVAAMRQVGVWALLSPEEIVTYGRTALPLHLFYLIQQLFAVLATNAEEEVRVSADTAWWEQMKSREGLTEMMKGAGADAASGTEEWSDTATTAVTMRSGTVLSGAQRVLRKSMQDTFVHAVLTAREAGDDDSVAERDHEEVDRPGRLLETCTVAQPLSAARTTASRATEEFHSLRTGVEESVGGEGGTNEGTTQFSIKEAHTQCEGQISLKTARDDTFETAIPVLRPMVSRSSSTLTRACDATSRTATMTASLDRLADFGALHCQDVLRRTDSRAAVFGEHAIDTYARAEEKNICDGCASARDSVAVQAALEMSDAHPTSADTLLHTRAIDSGLRRCSAAAYAELATMATGLVGMPVVKASEIAAMFSNKQDEATLSLHCAGGDRADSKHDFVMLHPNGVPRCTLSTSACAVERSTSSSLTHSTDFVQRMLSPTTQEAHEAAKEISRSGDLSDLIRPSPAATDSQHAADMSPPSPLRTPVTGTAVPTAESAHAMTFPLPANSIPTDLATPGKPKLLSPKRDTEEGDESSDADTAAPTWSSSASSAHLPYSREPLSTVQDKAAVAAKSPAAGAALLAASLVPVRESAVTLSKALASFPSRENHSSSPCSRKSRCIESTAVKQDGVSLLRGEAEISPHATSPERRSWPLAEESERCQLPWQAPHKRTSMEGSGKVAGEELGHVTRKDKEEFRASSPCNVLSSPVFPGAGARRAPRHTVAGKAEQDIRSRTASEATNSPELSPLTRVPAQNLSDVYGSVYASLLEDMTASDVDILRRCHRTTAGSSWHSSVSWPYHRSLRSTANSVASAVSSSQNTAQVQELLDRLSGINMADLVDKDKQELCRALAQQQAVVDELRSALHGRSVGAGSRERFYHARHRPTLQRRRKPQMRLSVEETHGRGATAVTEARRTLPHQVCSSSVGGAVTQDSFMSAMTTESGVSEAYASRSDFPRAGDRGGRLVDRKVASSSGLRESAGELPEEIVVPLQSRRIEEDVHERSHTDEKMAWQ</sequence>
<reference evidence="3" key="1">
    <citation type="journal article" date="2021" name="Microbiol. Resour. Announc.">
        <title>LGAAP: Leishmaniinae Genome Assembly and Annotation Pipeline.</title>
        <authorList>
            <person name="Almutairi H."/>
            <person name="Urbaniak M.D."/>
            <person name="Bates M.D."/>
            <person name="Jariyapan N."/>
            <person name="Kwakye-Nuako G."/>
            <person name="Thomaz-Soccol V."/>
            <person name="Al-Salem W.S."/>
            <person name="Dillon R.J."/>
            <person name="Bates P.A."/>
            <person name="Gatherer D."/>
        </authorList>
    </citation>
    <scope>NUCLEOTIDE SEQUENCE [LARGE SCALE GENOMIC DNA]</scope>
</reference>
<feature type="region of interest" description="Disordered" evidence="1">
    <location>
        <begin position="917"/>
        <end position="966"/>
    </location>
</feature>
<feature type="compositionally biased region" description="Low complexity" evidence="1">
    <location>
        <begin position="951"/>
        <end position="965"/>
    </location>
</feature>
<dbReference type="GeneID" id="92356522"/>
<dbReference type="KEGG" id="loi:92356522"/>